<gene>
    <name evidence="1" type="ORF">UU35_C0003G0054</name>
</gene>
<organism evidence="1 2">
    <name type="scientific">Candidatus Uhrbacteria bacterium GW2011_GWC2_41_11</name>
    <dbReference type="NCBI Taxonomy" id="1618985"/>
    <lineage>
        <taxon>Bacteria</taxon>
        <taxon>Candidatus Uhriibacteriota</taxon>
    </lineage>
</organism>
<evidence type="ECO:0000313" key="1">
    <source>
        <dbReference type="EMBL" id="KKR87427.1"/>
    </source>
</evidence>
<protein>
    <submittedName>
        <fullName evidence="1">Uncharacterized protein</fullName>
    </submittedName>
</protein>
<dbReference type="Proteomes" id="UP000034616">
    <property type="component" value="Unassembled WGS sequence"/>
</dbReference>
<name>A0A0G0XI89_9BACT</name>
<evidence type="ECO:0000313" key="2">
    <source>
        <dbReference type="Proteomes" id="UP000034616"/>
    </source>
</evidence>
<sequence>MTRTSFFEAIVDGPEHATAFVKGVLEHPLRLVSAAVEKTPEARVHLVFDTHRIGSHMELVRAYSSQIKMTENPSAPEGFTPCTWIGRDRWTGITFVATDISAKENPNFPVFANMMESIMFGKNAGQYRENILFWSRPERCILFGRLKEDTTWMRVPVSGKHRVQFGLQNGILVSGEYRGQYLMGIGTHHILQFLKGNRYLPWSRISEVPGGLAFLGRGPDEALLLNFYQMYGFGYALILPYWNENGHPTIVFRQMIRAEIPKDAWVYNHVLVGMTAGVKNRHPMTLALLERDDPFPDGLRFIPQNEWPEPIQRFLIQESEKPLSIQVNIQPPAFTSRMPNIALA</sequence>
<dbReference type="AlphaFoldDB" id="A0A0G0XI89"/>
<proteinExistence type="predicted"/>
<comment type="caution">
    <text evidence="1">The sequence shown here is derived from an EMBL/GenBank/DDBJ whole genome shotgun (WGS) entry which is preliminary data.</text>
</comment>
<reference evidence="1 2" key="1">
    <citation type="journal article" date="2015" name="Nature">
        <title>rRNA introns, odd ribosomes, and small enigmatic genomes across a large radiation of phyla.</title>
        <authorList>
            <person name="Brown C.T."/>
            <person name="Hug L.A."/>
            <person name="Thomas B.C."/>
            <person name="Sharon I."/>
            <person name="Castelle C.J."/>
            <person name="Singh A."/>
            <person name="Wilkins M.J."/>
            <person name="Williams K.H."/>
            <person name="Banfield J.F."/>
        </authorList>
    </citation>
    <scope>NUCLEOTIDE SEQUENCE [LARGE SCALE GENOMIC DNA]</scope>
</reference>
<dbReference type="EMBL" id="LCAH01000003">
    <property type="protein sequence ID" value="KKR87427.1"/>
    <property type="molecule type" value="Genomic_DNA"/>
</dbReference>
<accession>A0A0G0XI89</accession>